<dbReference type="Proteomes" id="UP000002216">
    <property type="component" value="Chromosome"/>
</dbReference>
<evidence type="ECO:0000256" key="4">
    <source>
        <dbReference type="ARBA" id="ARBA00022741"/>
    </source>
</evidence>
<organism evidence="7 8">
    <name type="scientific">Desulfomicrobium baculatum (strain DSM 4028 / VKM B-1378 / X)</name>
    <name type="common">Desulfovibrio baculatus</name>
    <dbReference type="NCBI Taxonomy" id="525897"/>
    <lineage>
        <taxon>Bacteria</taxon>
        <taxon>Pseudomonadati</taxon>
        <taxon>Thermodesulfobacteriota</taxon>
        <taxon>Desulfovibrionia</taxon>
        <taxon>Desulfovibrionales</taxon>
        <taxon>Desulfomicrobiaceae</taxon>
        <taxon>Desulfomicrobium</taxon>
    </lineage>
</organism>
<dbReference type="PANTHER" id="PTHR34139">
    <property type="entry name" value="UPF0331 PROTEIN MJ0127"/>
    <property type="match status" value="1"/>
</dbReference>
<proteinExistence type="inferred from homology"/>
<evidence type="ECO:0000313" key="7">
    <source>
        <dbReference type="EMBL" id="ACU89568.1"/>
    </source>
</evidence>
<dbReference type="GO" id="GO:0004540">
    <property type="term" value="F:RNA nuclease activity"/>
    <property type="evidence" value="ECO:0007669"/>
    <property type="project" value="InterPro"/>
</dbReference>
<reference evidence="7 8" key="1">
    <citation type="journal article" date="2009" name="Stand. Genomic Sci.">
        <title>Complete genome sequence of Desulfomicrobium baculatum type strain (X).</title>
        <authorList>
            <person name="Copeland A."/>
            <person name="Spring S."/>
            <person name="Goker M."/>
            <person name="Schneider S."/>
            <person name="Lapidus A."/>
            <person name="Del Rio T.G."/>
            <person name="Tice H."/>
            <person name="Cheng J.F."/>
            <person name="Chen F."/>
            <person name="Nolan M."/>
            <person name="Bruce D."/>
            <person name="Goodwin L."/>
            <person name="Pitluck S."/>
            <person name="Ivanova N."/>
            <person name="Mavrommatis K."/>
            <person name="Ovchinnikova G."/>
            <person name="Pati A."/>
            <person name="Chen A."/>
            <person name="Palaniappan K."/>
            <person name="Land M."/>
            <person name="Hauser L."/>
            <person name="Chang Y.J."/>
            <person name="Jeffries C.C."/>
            <person name="Meincke L."/>
            <person name="Sims D."/>
            <person name="Brettin T."/>
            <person name="Detter J.C."/>
            <person name="Han C."/>
            <person name="Chain P."/>
            <person name="Bristow J."/>
            <person name="Eisen J.A."/>
            <person name="Markowitz V."/>
            <person name="Hugenholtz P."/>
            <person name="Kyrpides N.C."/>
            <person name="Klenk H.P."/>
            <person name="Lucas S."/>
        </authorList>
    </citation>
    <scope>NUCLEOTIDE SEQUENCE [LARGE SCALE GENOMIC DNA]</scope>
    <source>
        <strain evidence="8">DSM 4028 / VKM B-1378 / X</strain>
    </source>
</reference>
<keyword evidence="8" id="KW-1185">Reference proteome</keyword>
<dbReference type="KEGG" id="dba:Dbac_1474"/>
<dbReference type="InterPro" id="IPR051813">
    <property type="entry name" value="HepT_RNase_toxin"/>
</dbReference>
<evidence type="ECO:0000256" key="6">
    <source>
        <dbReference type="ARBA" id="ARBA00024207"/>
    </source>
</evidence>
<dbReference type="InterPro" id="IPR008201">
    <property type="entry name" value="HepT-like"/>
</dbReference>
<evidence type="ECO:0008006" key="9">
    <source>
        <dbReference type="Google" id="ProtNLM"/>
    </source>
</evidence>
<keyword evidence="5" id="KW-0378">Hydrolase</keyword>
<comment type="similarity">
    <text evidence="6">Belongs to the HepT RNase toxin family.</text>
</comment>
<dbReference type="GO" id="GO:0016787">
    <property type="term" value="F:hydrolase activity"/>
    <property type="evidence" value="ECO:0007669"/>
    <property type="project" value="UniProtKB-KW"/>
</dbReference>
<dbReference type="Pfam" id="PF01934">
    <property type="entry name" value="HepT-like"/>
    <property type="match status" value="1"/>
</dbReference>
<gene>
    <name evidence="7" type="ordered locus">Dbac_1474</name>
</gene>
<dbReference type="GO" id="GO:0000166">
    <property type="term" value="F:nucleotide binding"/>
    <property type="evidence" value="ECO:0007669"/>
    <property type="project" value="UniProtKB-KW"/>
</dbReference>
<dbReference type="Gene3D" id="1.20.120.580">
    <property type="entry name" value="bsu32300-like"/>
    <property type="match status" value="1"/>
</dbReference>
<protein>
    <recommendedName>
        <fullName evidence="9">DUF86 domain-containing protein</fullName>
    </recommendedName>
</protein>
<evidence type="ECO:0000313" key="8">
    <source>
        <dbReference type="Proteomes" id="UP000002216"/>
    </source>
</evidence>
<dbReference type="HOGENOM" id="CLU_142825_3_3_7"/>
<keyword evidence="1" id="KW-0597">Phosphoprotein</keyword>
<name>C7LTU5_DESBD</name>
<dbReference type="eggNOG" id="COG2361">
    <property type="taxonomic scope" value="Bacteria"/>
</dbReference>
<dbReference type="OrthoDB" id="5472271at2"/>
<dbReference type="InterPro" id="IPR037038">
    <property type="entry name" value="HepT-like_sf"/>
</dbReference>
<evidence type="ECO:0000256" key="5">
    <source>
        <dbReference type="ARBA" id="ARBA00022801"/>
    </source>
</evidence>
<evidence type="ECO:0000256" key="1">
    <source>
        <dbReference type="ARBA" id="ARBA00022553"/>
    </source>
</evidence>
<evidence type="ECO:0000256" key="2">
    <source>
        <dbReference type="ARBA" id="ARBA00022649"/>
    </source>
</evidence>
<keyword evidence="4" id="KW-0547">Nucleotide-binding</keyword>
<accession>C7LTU5</accession>
<dbReference type="GO" id="GO:0110001">
    <property type="term" value="C:toxin-antitoxin complex"/>
    <property type="evidence" value="ECO:0007669"/>
    <property type="project" value="InterPro"/>
</dbReference>
<keyword evidence="2" id="KW-1277">Toxin-antitoxin system</keyword>
<dbReference type="SUPFAM" id="SSF81593">
    <property type="entry name" value="Nucleotidyltransferase substrate binding subunit/domain"/>
    <property type="match status" value="1"/>
</dbReference>
<sequence length="113" mass="13025">MDRDRAYIFDITEAARLALSYVDDLTLKDFLLDTRCQDAVIRRIEVNGEAARRVSSQTRELHPEIPWAAMIGMRNLMIHDYDDVDMDIVWDTVHRDLPELLALLDPLAPESKG</sequence>
<dbReference type="STRING" id="525897.Dbac_1474"/>
<evidence type="ECO:0000256" key="3">
    <source>
        <dbReference type="ARBA" id="ARBA00022722"/>
    </source>
</evidence>
<keyword evidence="3" id="KW-0540">Nuclease</keyword>
<dbReference type="AlphaFoldDB" id="C7LTU5"/>
<dbReference type="EMBL" id="CP001629">
    <property type="protein sequence ID" value="ACU89568.1"/>
    <property type="molecule type" value="Genomic_DNA"/>
</dbReference>
<dbReference type="RefSeq" id="WP_015773662.1">
    <property type="nucleotide sequence ID" value="NC_013173.1"/>
</dbReference>
<dbReference type="PANTHER" id="PTHR34139:SF1">
    <property type="entry name" value="RNASE MJ1380-RELATED"/>
    <property type="match status" value="1"/>
</dbReference>